<keyword evidence="1 9" id="KW-0547">Nucleotide-binding</keyword>
<evidence type="ECO:0000256" key="4">
    <source>
        <dbReference type="ARBA" id="ARBA00022840"/>
    </source>
</evidence>
<reference evidence="11 12" key="1">
    <citation type="submission" date="2024-06" db="EMBL/GenBank/DDBJ databases">
        <title>Sequencing the genomes of 1000 actinobacteria strains.</title>
        <authorList>
            <person name="Klenk H.-P."/>
        </authorList>
    </citation>
    <scope>NUCLEOTIDE SEQUENCE [LARGE SCALE GENOMIC DNA]</scope>
    <source>
        <strain evidence="11 12">DSM 44265</strain>
    </source>
</reference>
<dbReference type="PANTHER" id="PTHR11070">
    <property type="entry name" value="UVRD / RECB / PCRA DNA HELICASE FAMILY MEMBER"/>
    <property type="match status" value="1"/>
</dbReference>
<evidence type="ECO:0000256" key="9">
    <source>
        <dbReference type="PROSITE-ProRule" id="PRU00560"/>
    </source>
</evidence>
<dbReference type="Proteomes" id="UP001549139">
    <property type="component" value="Unassembled WGS sequence"/>
</dbReference>
<dbReference type="InterPro" id="IPR014016">
    <property type="entry name" value="UvrD-like_ATP-bd"/>
</dbReference>
<feature type="domain" description="UvrD-like helicase ATP-binding" evidence="10">
    <location>
        <begin position="1"/>
        <end position="290"/>
    </location>
</feature>
<evidence type="ECO:0000256" key="5">
    <source>
        <dbReference type="ARBA" id="ARBA00023235"/>
    </source>
</evidence>
<keyword evidence="4 9" id="KW-0067">ATP-binding</keyword>
<feature type="binding site" evidence="9">
    <location>
        <begin position="21"/>
        <end position="28"/>
    </location>
    <ligand>
        <name>ATP</name>
        <dbReference type="ChEBI" id="CHEBI:30616"/>
    </ligand>
</feature>
<keyword evidence="5" id="KW-0413">Isomerase</keyword>
<organism evidence="11 12">
    <name type="scientific">Corynebacterium mucifaciens</name>
    <dbReference type="NCBI Taxonomy" id="57171"/>
    <lineage>
        <taxon>Bacteria</taxon>
        <taxon>Bacillati</taxon>
        <taxon>Actinomycetota</taxon>
        <taxon>Actinomycetes</taxon>
        <taxon>Mycobacteriales</taxon>
        <taxon>Corynebacteriaceae</taxon>
        <taxon>Corynebacterium</taxon>
    </lineage>
</organism>
<evidence type="ECO:0000259" key="10">
    <source>
        <dbReference type="PROSITE" id="PS51198"/>
    </source>
</evidence>
<comment type="catalytic activity">
    <reaction evidence="8">
        <text>ATP + H2O = ADP + phosphate + H(+)</text>
        <dbReference type="Rhea" id="RHEA:13065"/>
        <dbReference type="ChEBI" id="CHEBI:15377"/>
        <dbReference type="ChEBI" id="CHEBI:15378"/>
        <dbReference type="ChEBI" id="CHEBI:30616"/>
        <dbReference type="ChEBI" id="CHEBI:43474"/>
        <dbReference type="ChEBI" id="CHEBI:456216"/>
        <dbReference type="EC" id="5.6.2.4"/>
    </reaction>
</comment>
<dbReference type="InterPro" id="IPR000212">
    <property type="entry name" value="DNA_helicase_UvrD/REP"/>
</dbReference>
<evidence type="ECO:0000313" key="11">
    <source>
        <dbReference type="EMBL" id="MET3944162.1"/>
    </source>
</evidence>
<keyword evidence="12" id="KW-1185">Reference proteome</keyword>
<protein>
    <recommendedName>
        <fullName evidence="7">DNA 3'-5' helicase</fullName>
        <ecNumber evidence="7">5.6.2.4</ecNumber>
    </recommendedName>
</protein>
<evidence type="ECO:0000256" key="7">
    <source>
        <dbReference type="ARBA" id="ARBA00034808"/>
    </source>
</evidence>
<evidence type="ECO:0000256" key="6">
    <source>
        <dbReference type="ARBA" id="ARBA00034617"/>
    </source>
</evidence>
<dbReference type="InterPro" id="IPR014017">
    <property type="entry name" value="DNA_helicase_UvrD-like_C"/>
</dbReference>
<comment type="caution">
    <text evidence="11">The sequence shown here is derived from an EMBL/GenBank/DDBJ whole genome shotgun (WGS) entry which is preliminary data.</text>
</comment>
<comment type="catalytic activity">
    <reaction evidence="6">
        <text>Couples ATP hydrolysis with the unwinding of duplex DNA by translocating in the 3'-5' direction.</text>
        <dbReference type="EC" id="5.6.2.4"/>
    </reaction>
</comment>
<evidence type="ECO:0000256" key="8">
    <source>
        <dbReference type="ARBA" id="ARBA00048988"/>
    </source>
</evidence>
<evidence type="ECO:0000313" key="12">
    <source>
        <dbReference type="Proteomes" id="UP001549139"/>
    </source>
</evidence>
<gene>
    <name evidence="11" type="ORF">JOF50_000961</name>
</gene>
<evidence type="ECO:0000256" key="1">
    <source>
        <dbReference type="ARBA" id="ARBA00022741"/>
    </source>
</evidence>
<evidence type="ECO:0000256" key="3">
    <source>
        <dbReference type="ARBA" id="ARBA00022806"/>
    </source>
</evidence>
<dbReference type="EMBL" id="JBEPNZ010000001">
    <property type="protein sequence ID" value="MET3944162.1"/>
    <property type="molecule type" value="Genomic_DNA"/>
</dbReference>
<dbReference type="GO" id="GO:0004386">
    <property type="term" value="F:helicase activity"/>
    <property type="evidence" value="ECO:0007669"/>
    <property type="project" value="UniProtKB-KW"/>
</dbReference>
<dbReference type="SUPFAM" id="SSF52540">
    <property type="entry name" value="P-loop containing nucleoside triphosphate hydrolases"/>
    <property type="match status" value="1"/>
</dbReference>
<evidence type="ECO:0000256" key="2">
    <source>
        <dbReference type="ARBA" id="ARBA00022801"/>
    </source>
</evidence>
<dbReference type="EC" id="5.6.2.4" evidence="7"/>
<keyword evidence="3 9" id="KW-0347">Helicase</keyword>
<name>A0ABV2NX49_9CORY</name>
<dbReference type="Pfam" id="PF00580">
    <property type="entry name" value="UvrD-helicase"/>
    <property type="match status" value="1"/>
</dbReference>
<keyword evidence="2 9" id="KW-0378">Hydrolase</keyword>
<dbReference type="PROSITE" id="PS51198">
    <property type="entry name" value="UVRD_HELICASE_ATP_BIND"/>
    <property type="match status" value="1"/>
</dbReference>
<dbReference type="Gene3D" id="3.40.50.300">
    <property type="entry name" value="P-loop containing nucleotide triphosphate hydrolases"/>
    <property type="match status" value="2"/>
</dbReference>
<proteinExistence type="predicted"/>
<accession>A0ABV2NX49</accession>
<dbReference type="InterPro" id="IPR027417">
    <property type="entry name" value="P-loop_NTPase"/>
</dbReference>
<sequence length="596" mass="66733">MNLNDQQLAVVETEGAVKVKAGPGTGKTTTLVNRFFHELNSSDPDPILVITFTQAGVTAFQHKLRSTAERLSDIGRDCLAKTLVSTFDGVINRYVVRAALSSIFPAKSFNFVPSYEVEASAWLSDPSGSGKLFVEDFEFDGSYLGKRSVCSKASEFSEFRKDVMETYRKLFDQGILSSKVSRYIFETMVAGERRWPFESMDQSRLADLTRQLDRRFADMSARFPKIYIDEAQDSAKSDYLLVDMLEKHGANVSYIGDPHQEIYRFRNSMGFEARGGNAIQLELTENYRSNKHICDFLNTIYDTGIYPGGAAAYPLSAPAVTITIFSDEADYHSKLAKLPADSPWVVLSHQEKTFKKILGQPESYGQKSDPVYDFVEAIDRGQDKPSSIKLLLKRATKLVNCFENRKELIERLEDLGLTKAGMSPSELIARRLVSDLVYGDELRVSIFLGRDNVASVIESTIADFLSLRPKVPGLPIRTNSRYPSFAEKQWSVKPTETELFDAVNSGTIHSAKGLEFENVSVVVGNWKPDGQPHLVELLQSTPVDHRYEEIVNVFYVACSRAKRSLNVAFQTGNNAPGKLDALIRTKWGKHPSVRIL</sequence>
<dbReference type="Pfam" id="PF13361">
    <property type="entry name" value="UvrD_C"/>
    <property type="match status" value="1"/>
</dbReference>